<protein>
    <recommendedName>
        <fullName evidence="3">DUF1934 domain-containing protein</fullName>
    </recommendedName>
</protein>
<dbReference type="AlphaFoldDB" id="F6B658"/>
<dbReference type="InterPro" id="IPR015231">
    <property type="entry name" value="DUF1934"/>
</dbReference>
<evidence type="ECO:0000313" key="1">
    <source>
        <dbReference type="EMBL" id="AEF95481.1"/>
    </source>
</evidence>
<sequence>MGKDVLVTIKSTKKDSDNDTEVIELVSPGTFHKKGNSYYILYPETVISGTENSTTSVKVAADKVTIVRSGHINMRQVFEKGKLHRSVYQTPFGSMDMTVLPLQIEVDLTDLGGSIKLEYELTLNDNKLGTNTLEIKVRPK</sequence>
<dbReference type="Proteomes" id="UP000009226">
    <property type="component" value="Chromosome"/>
</dbReference>
<dbReference type="STRING" id="868595.Desca_2663"/>
<organism evidence="1 2">
    <name type="scientific">Desulfotomaculum nigrificans (strain DSM 14880 / VKM B-2319 / CO-1-SRB)</name>
    <name type="common">Desulfotomaculum carboxydivorans</name>
    <dbReference type="NCBI Taxonomy" id="868595"/>
    <lineage>
        <taxon>Bacteria</taxon>
        <taxon>Bacillati</taxon>
        <taxon>Bacillota</taxon>
        <taxon>Clostridia</taxon>
        <taxon>Eubacteriales</taxon>
        <taxon>Desulfotomaculaceae</taxon>
        <taxon>Desulfotomaculum</taxon>
    </lineage>
</organism>
<proteinExistence type="predicted"/>
<name>F6B658_DESCC</name>
<keyword evidence="2" id="KW-1185">Reference proteome</keyword>
<dbReference type="EMBL" id="CP002736">
    <property type="protein sequence ID" value="AEF95481.1"/>
    <property type="molecule type" value="Genomic_DNA"/>
</dbReference>
<dbReference type="SUPFAM" id="SSF50814">
    <property type="entry name" value="Lipocalins"/>
    <property type="match status" value="1"/>
</dbReference>
<dbReference type="RefSeq" id="WP_013810879.1">
    <property type="nucleotide sequence ID" value="NC_015565.1"/>
</dbReference>
<dbReference type="HOGENOM" id="CLU_120388_0_2_9"/>
<dbReference type="InterPro" id="IPR012674">
    <property type="entry name" value="Calycin"/>
</dbReference>
<gene>
    <name evidence="1" type="ordered locus">Desca_2663</name>
</gene>
<evidence type="ECO:0000313" key="2">
    <source>
        <dbReference type="Proteomes" id="UP000009226"/>
    </source>
</evidence>
<reference evidence="1" key="1">
    <citation type="submission" date="2011-05" db="EMBL/GenBank/DDBJ databases">
        <title>Complete sequence of Desulfotomaculum carboxydivorans CO-1-SRB.</title>
        <authorList>
            <consortium name="US DOE Joint Genome Institute"/>
            <person name="Lucas S."/>
            <person name="Han J."/>
            <person name="Lapidus A."/>
            <person name="Cheng J.-F."/>
            <person name="Goodwin L."/>
            <person name="Pitluck S."/>
            <person name="Peters L."/>
            <person name="Mikhailova N."/>
            <person name="Lu M."/>
            <person name="Han C."/>
            <person name="Tapia R."/>
            <person name="Land M."/>
            <person name="Hauser L."/>
            <person name="Kyrpides N."/>
            <person name="Ivanova N."/>
            <person name="Pagani I."/>
            <person name="Stams A."/>
            <person name="Plugge C."/>
            <person name="Muyzer G."/>
            <person name="Kuever J."/>
            <person name="Parshina S."/>
            <person name="Ivanova A."/>
            <person name="Nazina T."/>
            <person name="Woyke T."/>
        </authorList>
    </citation>
    <scope>NUCLEOTIDE SEQUENCE [LARGE SCALE GENOMIC DNA]</scope>
    <source>
        <strain evidence="1">CO-1-SRB</strain>
    </source>
</reference>
<dbReference type="Pfam" id="PF09148">
    <property type="entry name" value="DUF1934"/>
    <property type="match status" value="1"/>
</dbReference>
<accession>F6B658</accession>
<dbReference type="eggNOG" id="COG4506">
    <property type="taxonomic scope" value="Bacteria"/>
</dbReference>
<evidence type="ECO:0008006" key="3">
    <source>
        <dbReference type="Google" id="ProtNLM"/>
    </source>
</evidence>
<dbReference type="KEGG" id="dca:Desca_2663"/>
<dbReference type="Gene3D" id="2.40.128.20">
    <property type="match status" value="1"/>
</dbReference>